<dbReference type="Proteomes" id="UP000266841">
    <property type="component" value="Unassembled WGS sequence"/>
</dbReference>
<dbReference type="EMBL" id="AGNL01016953">
    <property type="protein sequence ID" value="EJK64725.1"/>
    <property type="molecule type" value="Genomic_DNA"/>
</dbReference>
<feature type="compositionally biased region" description="Basic and acidic residues" evidence="1">
    <location>
        <begin position="211"/>
        <end position="242"/>
    </location>
</feature>
<evidence type="ECO:0000256" key="1">
    <source>
        <dbReference type="SAM" id="MobiDB-lite"/>
    </source>
</evidence>
<feature type="compositionally biased region" description="Basic and acidic residues" evidence="1">
    <location>
        <begin position="252"/>
        <end position="263"/>
    </location>
</feature>
<sequence>MMLKSLPPSVSGHLLGTLTVRLISRAAPGTSVRLRFWGETGPSSELTRDLCEEEYTLVGSLAALSQYLKDASPLRLQFFSSSATDGEGKRLVGSGRLDLVEEGERLLLLNNATREHKSVRLSFPKKAQIADDEGNSYGSARFELLFRFSVALPLEPTLCADIPISSQLSVFSDQTTEDQRAAIIEDLLELCDDELTMPTDASSSFTSPYDPLERTILGRDRSSEQHRRPIEAQEICEKEADRRHSHLSSGGDPRDAKEVAFRH</sequence>
<keyword evidence="4" id="KW-1185">Reference proteome</keyword>
<dbReference type="Pfam" id="PF25339">
    <property type="entry name" value="C2_C2CD3_N"/>
    <property type="match status" value="1"/>
</dbReference>
<dbReference type="AlphaFoldDB" id="K0SHE6"/>
<evidence type="ECO:0000313" key="4">
    <source>
        <dbReference type="Proteomes" id="UP000266841"/>
    </source>
</evidence>
<organism evidence="3 4">
    <name type="scientific">Thalassiosira oceanica</name>
    <name type="common">Marine diatom</name>
    <dbReference type="NCBI Taxonomy" id="159749"/>
    <lineage>
        <taxon>Eukaryota</taxon>
        <taxon>Sar</taxon>
        <taxon>Stramenopiles</taxon>
        <taxon>Ochrophyta</taxon>
        <taxon>Bacillariophyta</taxon>
        <taxon>Coscinodiscophyceae</taxon>
        <taxon>Thalassiosirophycidae</taxon>
        <taxon>Thalassiosirales</taxon>
        <taxon>Thalassiosiraceae</taxon>
        <taxon>Thalassiosira</taxon>
    </lineage>
</organism>
<reference evidence="3 4" key="1">
    <citation type="journal article" date="2012" name="Genome Biol.">
        <title>Genome and low-iron response of an oceanic diatom adapted to chronic iron limitation.</title>
        <authorList>
            <person name="Lommer M."/>
            <person name="Specht M."/>
            <person name="Roy A.S."/>
            <person name="Kraemer L."/>
            <person name="Andreson R."/>
            <person name="Gutowska M.A."/>
            <person name="Wolf J."/>
            <person name="Bergner S.V."/>
            <person name="Schilhabel M.B."/>
            <person name="Klostermeier U.C."/>
            <person name="Beiko R.G."/>
            <person name="Rosenstiel P."/>
            <person name="Hippler M."/>
            <person name="Laroche J."/>
        </authorList>
    </citation>
    <scope>NUCLEOTIDE SEQUENCE [LARGE SCALE GENOMIC DNA]</scope>
    <source>
        <strain evidence="3 4">CCMP1005</strain>
    </source>
</reference>
<name>K0SHE6_THAOC</name>
<protein>
    <recommendedName>
        <fullName evidence="2">C2CD3 N-terminal C2 domain-containing protein</fullName>
    </recommendedName>
</protein>
<dbReference type="eggNOG" id="ENOG502T808">
    <property type="taxonomic scope" value="Eukaryota"/>
</dbReference>
<dbReference type="InterPro" id="IPR057537">
    <property type="entry name" value="C2_C2CD3_N"/>
</dbReference>
<gene>
    <name evidence="3" type="ORF">THAOC_14513</name>
</gene>
<feature type="region of interest" description="Disordered" evidence="1">
    <location>
        <begin position="198"/>
        <end position="263"/>
    </location>
</feature>
<feature type="domain" description="C2CD3 N-terminal C2" evidence="2">
    <location>
        <begin position="4"/>
        <end position="83"/>
    </location>
</feature>
<evidence type="ECO:0000313" key="3">
    <source>
        <dbReference type="EMBL" id="EJK64725.1"/>
    </source>
</evidence>
<evidence type="ECO:0000259" key="2">
    <source>
        <dbReference type="Pfam" id="PF25339"/>
    </source>
</evidence>
<proteinExistence type="predicted"/>
<comment type="caution">
    <text evidence="3">The sequence shown here is derived from an EMBL/GenBank/DDBJ whole genome shotgun (WGS) entry which is preliminary data.</text>
</comment>
<accession>K0SHE6</accession>